<reference evidence="1" key="1">
    <citation type="submission" date="2018-03" db="EMBL/GenBank/DDBJ databases">
        <title>Draft genome sequences of Megaviruse, new member of the family Mimiviridae isolated from water in Shanghai, China.</title>
        <authorList>
            <person name="Xia Y."/>
        </authorList>
    </citation>
    <scope>NUCLEOTIDE SEQUENCE</scope>
    <source>
        <strain evidence="1">SH</strain>
    </source>
</reference>
<gene>
    <name evidence="1" type="ORF">Mb0108</name>
</gene>
<organism evidence="1">
    <name type="scientific">Megavirus baoshan</name>
    <dbReference type="NCBI Taxonomy" id="2496520"/>
    <lineage>
        <taxon>Viruses</taxon>
        <taxon>Varidnaviria</taxon>
        <taxon>Bamfordvirae</taxon>
        <taxon>Nucleocytoviricota</taxon>
        <taxon>Megaviricetes</taxon>
        <taxon>Imitervirales</taxon>
        <taxon>Mimiviridae</taxon>
        <taxon>Megamimivirinae</taxon>
        <taxon>Megavirus</taxon>
        <taxon>Megavirus baoshanense</taxon>
    </lineage>
</organism>
<evidence type="ECO:0000313" key="1">
    <source>
        <dbReference type="EMBL" id="AZL89632.1"/>
    </source>
</evidence>
<protein>
    <submittedName>
        <fullName evidence="1">Ankyrin repeat protein</fullName>
    </submittedName>
</protein>
<sequence length="252" mass="29823">MQENKIYLKVLKDNRTHYDLTYVKGYNEVKKFVETGSCVPGRIYFCDPKDKSQNICRYLHYGDILVDITLPTNDPDFKMIIDPSGGKSASNKIIIGRERNLSDPKTFEYMANCGVDISKNYVLKWALDKNYWDIVLYLMFITPLTSSRIGLIEHVLSNLSKRLESKCLEYINAKNEIKFFYKEHDPIIFDIIKLYDVLNDPIRHNFIIGKNDFMELIKSILNDYRILIINYKYYNYFPESQKILLEINNRFK</sequence>
<name>A0A3S5HLD3_9VIRU</name>
<dbReference type="EMBL" id="MH046811">
    <property type="protein sequence ID" value="AZL89632.1"/>
    <property type="molecule type" value="Genomic_DNA"/>
</dbReference>
<accession>A0A3S5HLD3</accession>
<proteinExistence type="predicted"/>